<organism evidence="3 4">
    <name type="scientific">Micromonospora carbonacea</name>
    <dbReference type="NCBI Taxonomy" id="47853"/>
    <lineage>
        <taxon>Bacteria</taxon>
        <taxon>Bacillati</taxon>
        <taxon>Actinomycetota</taxon>
        <taxon>Actinomycetes</taxon>
        <taxon>Micromonosporales</taxon>
        <taxon>Micromonosporaceae</taxon>
        <taxon>Micromonospora</taxon>
    </lineage>
</organism>
<dbReference type="EMBL" id="FMCT01000012">
    <property type="protein sequence ID" value="SCF42433.1"/>
    <property type="molecule type" value="Genomic_DNA"/>
</dbReference>
<dbReference type="RefSeq" id="WP_176734977.1">
    <property type="nucleotide sequence ID" value="NZ_FMCT01000012.1"/>
</dbReference>
<feature type="transmembrane region" description="Helical" evidence="2">
    <location>
        <begin position="150"/>
        <end position="167"/>
    </location>
</feature>
<gene>
    <name evidence="3" type="ORF">GA0070563_11278</name>
</gene>
<proteinExistence type="predicted"/>
<dbReference type="AlphaFoldDB" id="A0A1C5AB34"/>
<evidence type="ECO:0000256" key="2">
    <source>
        <dbReference type="SAM" id="Phobius"/>
    </source>
</evidence>
<sequence>MTNHASVLRIPDPGEPTQWHVPPAPEPGMLDHATGWITDWFTNPDNTMTTVAVALGLLLTAKVLRRRRKPTTNQPTDDLTATDRAITRISAGIATVVVALGMWQFFTDVIDVHWSVRLVLFFFIELGIFDAARRATRHLYRHGNLGNAHRAVFFLAGISAGLSAIHADSLDLRLFRIAAAVVASYMWFESLREQRDILHHRNPGKYPPITSRGIPWKRIGATLGLVEATTLGVTEVATQRRIDRLSRLLNHFHAVTAGTDPGRVKQWYISFLTRRVVRKTQAACKYINLAEDPEVRKMLLRRLNVVRGIVEATKPDATRHGDVWADVTQIATGDADRHRHVIDVDVTTDAPTPTVTRDADGDTPRVTPPQTPTVTRQPPTPVTPHTVTIDGDATPATVTSDATADAPTITVTTADATPATVTRRPVTVRRASTDVAVVRPLSRDLLDERVRDWTVDEVRDYAAGKARQIVAGGGTKKEGMRVFLLLCMALGVDPAGTWMAEPVEGAESAARTNKAKWFAEWAVYDAEQILLAEHNKIVAELADGGDVRA</sequence>
<evidence type="ECO:0000313" key="3">
    <source>
        <dbReference type="EMBL" id="SCF42433.1"/>
    </source>
</evidence>
<feature type="region of interest" description="Disordered" evidence="1">
    <location>
        <begin position="349"/>
        <end position="394"/>
    </location>
</feature>
<feature type="transmembrane region" description="Helical" evidence="2">
    <location>
        <begin position="85"/>
        <end position="106"/>
    </location>
</feature>
<keyword evidence="2" id="KW-0472">Membrane</keyword>
<evidence type="ECO:0000313" key="4">
    <source>
        <dbReference type="Proteomes" id="UP000183585"/>
    </source>
</evidence>
<feature type="compositionally biased region" description="Low complexity" evidence="1">
    <location>
        <begin position="372"/>
        <end position="388"/>
    </location>
</feature>
<accession>A0A1C5AB34</accession>
<dbReference type="Proteomes" id="UP000183585">
    <property type="component" value="Unassembled WGS sequence"/>
</dbReference>
<feature type="region of interest" description="Disordered" evidence="1">
    <location>
        <begin position="1"/>
        <end position="24"/>
    </location>
</feature>
<name>A0A1C5AB34_9ACTN</name>
<reference evidence="4" key="1">
    <citation type="submission" date="2016-06" db="EMBL/GenBank/DDBJ databases">
        <authorList>
            <person name="Varghese N."/>
            <person name="Submissions Spin"/>
        </authorList>
    </citation>
    <scope>NUCLEOTIDE SEQUENCE [LARGE SCALE GENOMIC DNA]</scope>
    <source>
        <strain evidence="4">DSM 43168</strain>
    </source>
</reference>
<keyword evidence="2" id="KW-1133">Transmembrane helix</keyword>
<feature type="transmembrane region" description="Helical" evidence="2">
    <location>
        <begin position="47"/>
        <end position="64"/>
    </location>
</feature>
<protein>
    <submittedName>
        <fullName evidence="3">Uncharacterized protein</fullName>
    </submittedName>
</protein>
<keyword evidence="2" id="KW-0812">Transmembrane</keyword>
<evidence type="ECO:0000256" key="1">
    <source>
        <dbReference type="SAM" id="MobiDB-lite"/>
    </source>
</evidence>
<keyword evidence="4" id="KW-1185">Reference proteome</keyword>
<feature type="transmembrane region" description="Helical" evidence="2">
    <location>
        <begin position="112"/>
        <end position="129"/>
    </location>
</feature>